<name>A0A0E9N1X0_9BACT</name>
<reference evidence="1 2" key="1">
    <citation type="submission" date="2015-04" db="EMBL/GenBank/DDBJ databases">
        <title>Whole genome shotgun sequence of Flavihumibacter petaseus NBRC 106054.</title>
        <authorList>
            <person name="Miyazawa S."/>
            <person name="Hosoyama A."/>
            <person name="Hashimoto M."/>
            <person name="Noguchi M."/>
            <person name="Tsuchikane K."/>
            <person name="Ohji S."/>
            <person name="Yamazoe A."/>
            <person name="Ichikawa N."/>
            <person name="Kimura A."/>
            <person name="Fujita N."/>
        </authorList>
    </citation>
    <scope>NUCLEOTIDE SEQUENCE [LARGE SCALE GENOMIC DNA]</scope>
    <source>
        <strain evidence="1 2">NBRC 106054</strain>
    </source>
</reference>
<keyword evidence="2" id="KW-1185">Reference proteome</keyword>
<dbReference type="STRING" id="1220578.FPE01S_02_04400"/>
<evidence type="ECO:0000313" key="1">
    <source>
        <dbReference type="EMBL" id="GAO43335.1"/>
    </source>
</evidence>
<dbReference type="InterPro" id="IPR027268">
    <property type="entry name" value="Peptidase_M4/M1_CTD_sf"/>
</dbReference>
<proteinExistence type="predicted"/>
<accession>A0A0E9N1X0</accession>
<dbReference type="EMBL" id="BBWV01000002">
    <property type="protein sequence ID" value="GAO43335.1"/>
    <property type="molecule type" value="Genomic_DNA"/>
</dbReference>
<organism evidence="1 2">
    <name type="scientific">Flavihumibacter petaseus NBRC 106054</name>
    <dbReference type="NCBI Taxonomy" id="1220578"/>
    <lineage>
        <taxon>Bacteria</taxon>
        <taxon>Pseudomonadati</taxon>
        <taxon>Bacteroidota</taxon>
        <taxon>Chitinophagia</taxon>
        <taxon>Chitinophagales</taxon>
        <taxon>Chitinophagaceae</taxon>
        <taxon>Flavihumibacter</taxon>
    </lineage>
</organism>
<protein>
    <recommendedName>
        <fullName evidence="3">Peptidase M1 membrane alanine aminopeptidase domain-containing protein</fullName>
    </recommendedName>
</protein>
<evidence type="ECO:0000313" key="2">
    <source>
        <dbReference type="Proteomes" id="UP000033121"/>
    </source>
</evidence>
<dbReference type="OrthoDB" id="639393at2"/>
<dbReference type="RefSeq" id="WP_046369231.1">
    <property type="nucleotide sequence ID" value="NZ_BBWV01000002.1"/>
</dbReference>
<comment type="caution">
    <text evidence="1">The sequence shown here is derived from an EMBL/GenBank/DDBJ whole genome shotgun (WGS) entry which is preliminary data.</text>
</comment>
<sequence length="469" mass="54053">MSRRIFLLLFPVLAFIQIAYSQDTIPLLTGKVTLSITKGTIACDFTLSDIPAIENYYIRINSGMNIHAFRDLDYNNLIYYEKSFADTMSTGETNAYYFPAGNEGKRKYLPRKIQFRYVGMYPVIREGSGDFSVEDWKGNLSFNGYSLRVDGMQSAWYPVLYDINNDRRYDKLRYDIEVDCADCNSIYVNGSLPVKGSTARFQSTVPYQLTLFSGKYDFNNIGGSYFLNPDLNSQDLEQFATITNRFKSYLQGKLSIPYKGNPVFIQTTPTSEKNSWLFVSYPTIVNIGRGQWGMKKFIEKSRADWARPYIAHELGHYYFGTYKVFNSALGDMMSEGFSEFLSYKVTKDLISDSVYTTTIRKKASMLTGFKVVPFARVNTRNDYHDRELYVYYYAPTIFLAIEKEIGEGNMWKWLQVLLNTPTQFTDYAFLRKTLYTTLNNSAQSEAIEKKYFTSDSSIDNALQTLKLSQ</sequence>
<dbReference type="AlphaFoldDB" id="A0A0E9N1X0"/>
<dbReference type="Gene3D" id="1.10.390.10">
    <property type="entry name" value="Neutral Protease Domain 2"/>
    <property type="match status" value="1"/>
</dbReference>
<gene>
    <name evidence="1" type="ORF">FPE01S_02_04400</name>
</gene>
<evidence type="ECO:0008006" key="3">
    <source>
        <dbReference type="Google" id="ProtNLM"/>
    </source>
</evidence>
<dbReference type="Proteomes" id="UP000033121">
    <property type="component" value="Unassembled WGS sequence"/>
</dbReference>
<dbReference type="SUPFAM" id="SSF55486">
    <property type="entry name" value="Metalloproteases ('zincins'), catalytic domain"/>
    <property type="match status" value="1"/>
</dbReference>